<sequence>MKYGVLMFGSAYCGKKHC</sequence>
<reference evidence="1" key="2">
    <citation type="journal article" date="2015" name="Data Brief">
        <title>Shoot transcriptome of the giant reed, Arundo donax.</title>
        <authorList>
            <person name="Barrero R.A."/>
            <person name="Guerrero F.D."/>
            <person name="Moolhuijzen P."/>
            <person name="Goolsby J.A."/>
            <person name="Tidwell J."/>
            <person name="Bellgard S.E."/>
            <person name="Bellgard M.I."/>
        </authorList>
    </citation>
    <scope>NUCLEOTIDE SEQUENCE</scope>
    <source>
        <tissue evidence="1">Shoot tissue taken approximately 20 cm above the soil surface</tissue>
    </source>
</reference>
<accession>A0A0A9FHV5</accession>
<evidence type="ECO:0000313" key="1">
    <source>
        <dbReference type="EMBL" id="JAE09686.1"/>
    </source>
</evidence>
<dbReference type="AlphaFoldDB" id="A0A0A9FHV5"/>
<protein>
    <submittedName>
        <fullName evidence="1">Uncharacterized protein</fullName>
    </submittedName>
</protein>
<organism evidence="1">
    <name type="scientific">Arundo donax</name>
    <name type="common">Giant reed</name>
    <name type="synonym">Donax arundinaceus</name>
    <dbReference type="NCBI Taxonomy" id="35708"/>
    <lineage>
        <taxon>Eukaryota</taxon>
        <taxon>Viridiplantae</taxon>
        <taxon>Streptophyta</taxon>
        <taxon>Embryophyta</taxon>
        <taxon>Tracheophyta</taxon>
        <taxon>Spermatophyta</taxon>
        <taxon>Magnoliopsida</taxon>
        <taxon>Liliopsida</taxon>
        <taxon>Poales</taxon>
        <taxon>Poaceae</taxon>
        <taxon>PACMAD clade</taxon>
        <taxon>Arundinoideae</taxon>
        <taxon>Arundineae</taxon>
        <taxon>Arundo</taxon>
    </lineage>
</organism>
<reference evidence="1" key="1">
    <citation type="submission" date="2014-09" db="EMBL/GenBank/DDBJ databases">
        <authorList>
            <person name="Magalhaes I.L.F."/>
            <person name="Oliveira U."/>
            <person name="Santos F.R."/>
            <person name="Vidigal T.H.D.A."/>
            <person name="Brescovit A.D."/>
            <person name="Santos A.J."/>
        </authorList>
    </citation>
    <scope>NUCLEOTIDE SEQUENCE</scope>
    <source>
        <tissue evidence="1">Shoot tissue taken approximately 20 cm above the soil surface</tissue>
    </source>
</reference>
<name>A0A0A9FHV5_ARUDO</name>
<dbReference type="EMBL" id="GBRH01188210">
    <property type="protein sequence ID" value="JAE09686.1"/>
    <property type="molecule type" value="Transcribed_RNA"/>
</dbReference>
<proteinExistence type="predicted"/>